<evidence type="ECO:0000256" key="2">
    <source>
        <dbReference type="ARBA" id="ARBA00022723"/>
    </source>
</evidence>
<name>A0A0C3HFK5_OIDMZ</name>
<evidence type="ECO:0000256" key="1">
    <source>
        <dbReference type="ARBA" id="ARBA00005871"/>
    </source>
</evidence>
<keyword evidence="11" id="KW-1185">Reference proteome</keyword>
<dbReference type="GO" id="GO:0005829">
    <property type="term" value="C:cytosol"/>
    <property type="evidence" value="ECO:0007669"/>
    <property type="project" value="TreeGrafter"/>
</dbReference>
<dbReference type="Proteomes" id="UP000054321">
    <property type="component" value="Unassembled WGS sequence"/>
</dbReference>
<dbReference type="OrthoDB" id="2832284at2759"/>
<dbReference type="GO" id="GO:0046872">
    <property type="term" value="F:metal ion binding"/>
    <property type="evidence" value="ECO:0007669"/>
    <property type="project" value="UniProtKB-KW"/>
</dbReference>
<evidence type="ECO:0000256" key="3">
    <source>
        <dbReference type="ARBA" id="ARBA00022793"/>
    </source>
</evidence>
<dbReference type="Pfam" id="PF04909">
    <property type="entry name" value="Amidohydro_2"/>
    <property type="match status" value="1"/>
</dbReference>
<comment type="catalytic activity">
    <reaction evidence="6">
        <text>6-methylsalicylate + H(+) = 3-methylphenol + CO2</text>
        <dbReference type="Rhea" id="RHEA:23112"/>
        <dbReference type="ChEBI" id="CHEBI:15378"/>
        <dbReference type="ChEBI" id="CHEBI:16526"/>
        <dbReference type="ChEBI" id="CHEBI:17231"/>
        <dbReference type="ChEBI" id="CHEBI:36658"/>
        <dbReference type="EC" id="4.1.1.52"/>
    </reaction>
    <physiologicalReaction direction="left-to-right" evidence="6">
        <dbReference type="Rhea" id="RHEA:23113"/>
    </physiologicalReaction>
</comment>
<sequence>MALPSKIDVHHHFLPKSLMKKVGDNAYGFDLGLIPWSPEHSIEYMDTVGTSAAMLSFSLISLVKDPKASIAIAREFNEYAATLRDARPSRFGVLATLPSLLEPAAALEEIRFAYEELHVDGVQLLTRYGDNYLGHPSFVPIWNELNSRKAVVFVHPYDAATTTVINKLLPPPILDFPQETTRTALDMIVNGTMRSFPQCKVILSHAGGHLPYVIGRAQSLVPHLVSQYGMPSDSMNHMIEDAQAFYFDLALSSTSHTLDTLLRNFPVDHILCGSDFPMGPPPATIGLSKALDEYEMDSETREKIYWKNAITLFPQLKSPGHV</sequence>
<reference evidence="11" key="2">
    <citation type="submission" date="2015-01" db="EMBL/GenBank/DDBJ databases">
        <title>Evolutionary Origins and Diversification of the Mycorrhizal Mutualists.</title>
        <authorList>
            <consortium name="DOE Joint Genome Institute"/>
            <consortium name="Mycorrhizal Genomics Consortium"/>
            <person name="Kohler A."/>
            <person name="Kuo A."/>
            <person name="Nagy L.G."/>
            <person name="Floudas D."/>
            <person name="Copeland A."/>
            <person name="Barry K.W."/>
            <person name="Cichocki N."/>
            <person name="Veneault-Fourrey C."/>
            <person name="LaButti K."/>
            <person name="Lindquist E.A."/>
            <person name="Lipzen A."/>
            <person name="Lundell T."/>
            <person name="Morin E."/>
            <person name="Murat C."/>
            <person name="Riley R."/>
            <person name="Ohm R."/>
            <person name="Sun H."/>
            <person name="Tunlid A."/>
            <person name="Henrissat B."/>
            <person name="Grigoriev I.V."/>
            <person name="Hibbett D.S."/>
            <person name="Martin F."/>
        </authorList>
    </citation>
    <scope>NUCLEOTIDE SEQUENCE [LARGE SCALE GENOMIC DNA]</scope>
    <source>
        <strain evidence="11">Zn</strain>
    </source>
</reference>
<evidence type="ECO:0000259" key="9">
    <source>
        <dbReference type="Pfam" id="PF04909"/>
    </source>
</evidence>
<dbReference type="SUPFAM" id="SSF51556">
    <property type="entry name" value="Metallo-dependent hydrolases"/>
    <property type="match status" value="1"/>
</dbReference>
<dbReference type="InterPro" id="IPR032465">
    <property type="entry name" value="ACMSD"/>
</dbReference>
<dbReference type="STRING" id="913774.A0A0C3HFK5"/>
<evidence type="ECO:0000256" key="6">
    <source>
        <dbReference type="ARBA" id="ARBA00036832"/>
    </source>
</evidence>
<evidence type="ECO:0000256" key="8">
    <source>
        <dbReference type="RuleBase" id="RU366045"/>
    </source>
</evidence>
<dbReference type="EMBL" id="KN832870">
    <property type="protein sequence ID" value="KIN06996.1"/>
    <property type="molecule type" value="Genomic_DNA"/>
</dbReference>
<keyword evidence="4" id="KW-0862">Zinc</keyword>
<dbReference type="GO" id="GO:0019748">
    <property type="term" value="P:secondary metabolic process"/>
    <property type="evidence" value="ECO:0007669"/>
    <property type="project" value="TreeGrafter"/>
</dbReference>
<dbReference type="InterPro" id="IPR032466">
    <property type="entry name" value="Metal_Hydrolase"/>
</dbReference>
<feature type="domain" description="Amidohydrolase-related" evidence="9">
    <location>
        <begin position="7"/>
        <end position="314"/>
    </location>
</feature>
<proteinExistence type="inferred from homology"/>
<gene>
    <name evidence="10" type="ORF">OIDMADRAFT_46905</name>
</gene>
<dbReference type="InParanoid" id="A0A0C3HFK5"/>
<reference evidence="10 11" key="1">
    <citation type="submission" date="2014-04" db="EMBL/GenBank/DDBJ databases">
        <authorList>
            <consortium name="DOE Joint Genome Institute"/>
            <person name="Kuo A."/>
            <person name="Martino E."/>
            <person name="Perotto S."/>
            <person name="Kohler A."/>
            <person name="Nagy L.G."/>
            <person name="Floudas D."/>
            <person name="Copeland A."/>
            <person name="Barry K.W."/>
            <person name="Cichocki N."/>
            <person name="Veneault-Fourrey C."/>
            <person name="LaButti K."/>
            <person name="Lindquist E.A."/>
            <person name="Lipzen A."/>
            <person name="Lundell T."/>
            <person name="Morin E."/>
            <person name="Murat C."/>
            <person name="Sun H."/>
            <person name="Tunlid A."/>
            <person name="Henrissat B."/>
            <person name="Grigoriev I.V."/>
            <person name="Hibbett D.S."/>
            <person name="Martin F."/>
            <person name="Nordberg H.P."/>
            <person name="Cantor M.N."/>
            <person name="Hua S.X."/>
        </authorList>
    </citation>
    <scope>NUCLEOTIDE SEQUENCE [LARGE SCALE GENOMIC DNA]</scope>
    <source>
        <strain evidence="10 11">Zn</strain>
    </source>
</reference>
<organism evidence="10 11">
    <name type="scientific">Oidiodendron maius (strain Zn)</name>
    <dbReference type="NCBI Taxonomy" id="913774"/>
    <lineage>
        <taxon>Eukaryota</taxon>
        <taxon>Fungi</taxon>
        <taxon>Dikarya</taxon>
        <taxon>Ascomycota</taxon>
        <taxon>Pezizomycotina</taxon>
        <taxon>Leotiomycetes</taxon>
        <taxon>Leotiomycetes incertae sedis</taxon>
        <taxon>Myxotrichaceae</taxon>
        <taxon>Oidiodendron</taxon>
    </lineage>
</organism>
<dbReference type="EC" id="4.1.1.52" evidence="7"/>
<evidence type="ECO:0000256" key="5">
    <source>
        <dbReference type="ARBA" id="ARBA00023239"/>
    </source>
</evidence>
<evidence type="ECO:0000313" key="11">
    <source>
        <dbReference type="Proteomes" id="UP000054321"/>
    </source>
</evidence>
<keyword evidence="3 8" id="KW-0210">Decarboxylase</keyword>
<protein>
    <recommendedName>
        <fullName evidence="7">6-methylsalicylate decarboxylase</fullName>
        <ecNumber evidence="7">4.1.1.52</ecNumber>
    </recommendedName>
</protein>
<evidence type="ECO:0000256" key="7">
    <source>
        <dbReference type="ARBA" id="ARBA00038889"/>
    </source>
</evidence>
<dbReference type="InterPro" id="IPR006680">
    <property type="entry name" value="Amidohydro-rel"/>
</dbReference>
<dbReference type="AlphaFoldDB" id="A0A0C3HFK5"/>
<comment type="similarity">
    <text evidence="1">Belongs to the metallo-dependent hydrolases superfamily. ACMSD family.</text>
</comment>
<dbReference type="PANTHER" id="PTHR21240:SF29">
    <property type="entry name" value="AMIDOHYDROLASE-RELATED DOMAIN-CONTAINING PROTEIN"/>
    <property type="match status" value="1"/>
</dbReference>
<keyword evidence="2" id="KW-0479">Metal-binding</keyword>
<dbReference type="HOGENOM" id="CLU_039329_2_1_1"/>
<dbReference type="GO" id="GO:0016787">
    <property type="term" value="F:hydrolase activity"/>
    <property type="evidence" value="ECO:0007669"/>
    <property type="project" value="InterPro"/>
</dbReference>
<dbReference type="GO" id="GO:0047596">
    <property type="term" value="F:6-methylsalicylate decarboxylase activity"/>
    <property type="evidence" value="ECO:0007669"/>
    <property type="project" value="UniProtKB-EC"/>
</dbReference>
<evidence type="ECO:0000256" key="4">
    <source>
        <dbReference type="ARBA" id="ARBA00022833"/>
    </source>
</evidence>
<dbReference type="Gene3D" id="3.20.20.140">
    <property type="entry name" value="Metal-dependent hydrolases"/>
    <property type="match status" value="1"/>
</dbReference>
<evidence type="ECO:0000313" key="10">
    <source>
        <dbReference type="EMBL" id="KIN06996.1"/>
    </source>
</evidence>
<keyword evidence="5 8" id="KW-0456">Lyase</keyword>
<accession>A0A0C3HFK5</accession>
<dbReference type="PANTHER" id="PTHR21240">
    <property type="entry name" value="2-AMINO-3-CARBOXYLMUCONATE-6-SEMIALDEHYDE DECARBOXYLASE"/>
    <property type="match status" value="1"/>
</dbReference>